<dbReference type="GO" id="GO:0005524">
    <property type="term" value="F:ATP binding"/>
    <property type="evidence" value="ECO:0007669"/>
    <property type="project" value="UniProtKB-KW"/>
</dbReference>
<sequence length="221" mass="24157">MQLISINKHYGPNNSVPVLLNANINITHGQMIALIGASGSGKSTLLQIAGLLDSPTSGKVIINNIECSTANNKKKTLLRRNLLGFVYQFHHLLQELSVLENVMLPQLIKGYSFPIAKKNACSILEQVGLYNKQKFLISSLSGGERQRVAIARGLVNCPLLLLADEPTGSLDPKTSATVFSLLHKYVKEKNISALIVTHNHKLAQSADSIIHLKSHTTHIIR</sequence>
<dbReference type="STRING" id="1359163.NLO413_0632"/>
<evidence type="ECO:0000313" key="7">
    <source>
        <dbReference type="EMBL" id="KJV69250.1"/>
    </source>
</evidence>
<dbReference type="InterPro" id="IPR017871">
    <property type="entry name" value="ABC_transporter-like_CS"/>
</dbReference>
<dbReference type="Proteomes" id="UP000033562">
    <property type="component" value="Unassembled WGS sequence"/>
</dbReference>
<evidence type="ECO:0000256" key="3">
    <source>
        <dbReference type="ARBA" id="ARBA00022741"/>
    </source>
</evidence>
<dbReference type="InterPro" id="IPR017911">
    <property type="entry name" value="MacB-like_ATP-bd"/>
</dbReference>
<evidence type="ECO:0000259" key="6">
    <source>
        <dbReference type="PROSITE" id="PS50893"/>
    </source>
</evidence>
<keyword evidence="2" id="KW-0813">Transport</keyword>
<protein>
    <submittedName>
        <fullName evidence="7">ABC transporter family protein</fullName>
    </submittedName>
</protein>
<dbReference type="Gene3D" id="3.40.50.300">
    <property type="entry name" value="P-loop containing nucleotide triphosphate hydrolases"/>
    <property type="match status" value="1"/>
</dbReference>
<evidence type="ECO:0000256" key="5">
    <source>
        <dbReference type="ARBA" id="ARBA00024725"/>
    </source>
</evidence>
<evidence type="ECO:0000256" key="1">
    <source>
        <dbReference type="ARBA" id="ARBA00005417"/>
    </source>
</evidence>
<dbReference type="Pfam" id="PF00005">
    <property type="entry name" value="ABC_tran"/>
    <property type="match status" value="1"/>
</dbReference>
<dbReference type="SUPFAM" id="SSF52540">
    <property type="entry name" value="P-loop containing nucleoside triphosphate hydrolases"/>
    <property type="match status" value="1"/>
</dbReference>
<keyword evidence="3" id="KW-0547">Nucleotide-binding</keyword>
<dbReference type="EMBL" id="LANX01000001">
    <property type="protein sequence ID" value="KJV69250.1"/>
    <property type="molecule type" value="Genomic_DNA"/>
</dbReference>
<name>A0A0F3NMI2_9RICK</name>
<evidence type="ECO:0000313" key="8">
    <source>
        <dbReference type="Proteomes" id="UP000033562"/>
    </source>
</evidence>
<dbReference type="InterPro" id="IPR027417">
    <property type="entry name" value="P-loop_NTPase"/>
</dbReference>
<dbReference type="InterPro" id="IPR003439">
    <property type="entry name" value="ABC_transporter-like_ATP-bd"/>
</dbReference>
<comment type="similarity">
    <text evidence="1">Belongs to the ABC transporter superfamily.</text>
</comment>
<reference evidence="7 8" key="1">
    <citation type="submission" date="2015-02" db="EMBL/GenBank/DDBJ databases">
        <title>Genome Sequencing of Rickettsiales.</title>
        <authorList>
            <person name="Daugherty S.C."/>
            <person name="Su Q."/>
            <person name="Abolude K."/>
            <person name="Beier-Sexton M."/>
            <person name="Carlyon J.A."/>
            <person name="Carter R."/>
            <person name="Day N.P."/>
            <person name="Dumler S.J."/>
            <person name="Dyachenko V."/>
            <person name="Godinez A."/>
            <person name="Kurtti T.J."/>
            <person name="Lichay M."/>
            <person name="Mullins K.E."/>
            <person name="Ott S."/>
            <person name="Pappas-Brown V."/>
            <person name="Paris D.H."/>
            <person name="Patel P."/>
            <person name="Richards A.L."/>
            <person name="Sadzewicz L."/>
            <person name="Sears K."/>
            <person name="Seidman D."/>
            <person name="Sengamalay N."/>
            <person name="Stenos J."/>
            <person name="Tallon L.J."/>
            <person name="Vincent G."/>
            <person name="Fraser C.M."/>
            <person name="Munderloh U."/>
            <person name="Dunning-Hotopp J.C."/>
        </authorList>
    </citation>
    <scope>NUCLEOTIDE SEQUENCE [LARGE SCALE GENOMIC DNA]</scope>
    <source>
        <strain evidence="7 8">RAC413</strain>
    </source>
</reference>
<comment type="function">
    <text evidence="5">Part of an ABC transporter complex. Transmembrane domains (TMD) form a pore in the inner membrane and the ATP-binding domain (NBD) is responsible for energy generation.</text>
</comment>
<dbReference type="PANTHER" id="PTHR42798:SF7">
    <property type="entry name" value="ALPHA-D-RIBOSE 1-METHYLPHOSPHONATE 5-TRIPHOSPHATE SYNTHASE SUBUNIT PHNL"/>
    <property type="match status" value="1"/>
</dbReference>
<keyword evidence="8" id="KW-1185">Reference proteome</keyword>
<dbReference type="PROSITE" id="PS50893">
    <property type="entry name" value="ABC_TRANSPORTER_2"/>
    <property type="match status" value="1"/>
</dbReference>
<comment type="caution">
    <text evidence="7">The sequence shown here is derived from an EMBL/GenBank/DDBJ whole genome shotgun (WGS) entry which is preliminary data.</text>
</comment>
<evidence type="ECO:0000256" key="4">
    <source>
        <dbReference type="ARBA" id="ARBA00022840"/>
    </source>
</evidence>
<proteinExistence type="inferred from homology"/>
<feature type="domain" description="ABC transporter" evidence="6">
    <location>
        <begin position="1"/>
        <end position="220"/>
    </location>
</feature>
<dbReference type="GO" id="GO:0016887">
    <property type="term" value="F:ATP hydrolysis activity"/>
    <property type="evidence" value="ECO:0007669"/>
    <property type="project" value="InterPro"/>
</dbReference>
<organism evidence="7 8">
    <name type="scientific">Candidatus Neoehrlichia procyonis str. RAC413</name>
    <dbReference type="NCBI Taxonomy" id="1359163"/>
    <lineage>
        <taxon>Bacteria</taxon>
        <taxon>Pseudomonadati</taxon>
        <taxon>Pseudomonadota</taxon>
        <taxon>Alphaproteobacteria</taxon>
        <taxon>Rickettsiales</taxon>
        <taxon>Anaplasmataceae</taxon>
        <taxon>Candidatus Neoehrlichia</taxon>
    </lineage>
</organism>
<dbReference type="CDD" id="cd03255">
    <property type="entry name" value="ABC_MJ0796_LolCDE_FtsE"/>
    <property type="match status" value="1"/>
</dbReference>
<dbReference type="PANTHER" id="PTHR42798">
    <property type="entry name" value="LIPOPROTEIN-RELEASING SYSTEM ATP-BINDING PROTEIN LOLD"/>
    <property type="match status" value="1"/>
</dbReference>
<dbReference type="PROSITE" id="PS00211">
    <property type="entry name" value="ABC_TRANSPORTER_1"/>
    <property type="match status" value="1"/>
</dbReference>
<dbReference type="PATRIC" id="fig|1359163.3.peg.614"/>
<dbReference type="AlphaFoldDB" id="A0A0F3NMI2"/>
<keyword evidence="4" id="KW-0067">ATP-binding</keyword>
<gene>
    <name evidence="7" type="ORF">NLO413_0632</name>
</gene>
<dbReference type="InterPro" id="IPR003593">
    <property type="entry name" value="AAA+_ATPase"/>
</dbReference>
<dbReference type="SMART" id="SM00382">
    <property type="entry name" value="AAA"/>
    <property type="match status" value="1"/>
</dbReference>
<evidence type="ECO:0000256" key="2">
    <source>
        <dbReference type="ARBA" id="ARBA00022448"/>
    </source>
</evidence>
<accession>A0A0F3NMI2</accession>